<keyword evidence="2" id="KW-1185">Reference proteome</keyword>
<reference evidence="1 2" key="1">
    <citation type="submission" date="2019-03" db="EMBL/GenBank/DDBJ databases">
        <title>First draft genome of Liparis tanakae, snailfish: a comprehensive survey of snailfish specific genes.</title>
        <authorList>
            <person name="Kim W."/>
            <person name="Song I."/>
            <person name="Jeong J.-H."/>
            <person name="Kim D."/>
            <person name="Kim S."/>
            <person name="Ryu S."/>
            <person name="Song J.Y."/>
            <person name="Lee S.K."/>
        </authorList>
    </citation>
    <scope>NUCLEOTIDE SEQUENCE [LARGE SCALE GENOMIC DNA]</scope>
    <source>
        <tissue evidence="1">Muscle</tissue>
    </source>
</reference>
<sequence length="78" mass="8446">MVRVADHSQMVPLAGLVLAAACELVFCMANMREQQRTVLTSVDSLQRQNAVAADPLAAAESSHSPQCVCYITLQRCIL</sequence>
<comment type="caution">
    <text evidence="1">The sequence shown here is derived from an EMBL/GenBank/DDBJ whole genome shotgun (WGS) entry which is preliminary data.</text>
</comment>
<organism evidence="1 2">
    <name type="scientific">Liparis tanakae</name>
    <name type="common">Tanaka's snailfish</name>
    <dbReference type="NCBI Taxonomy" id="230148"/>
    <lineage>
        <taxon>Eukaryota</taxon>
        <taxon>Metazoa</taxon>
        <taxon>Chordata</taxon>
        <taxon>Craniata</taxon>
        <taxon>Vertebrata</taxon>
        <taxon>Euteleostomi</taxon>
        <taxon>Actinopterygii</taxon>
        <taxon>Neopterygii</taxon>
        <taxon>Teleostei</taxon>
        <taxon>Neoteleostei</taxon>
        <taxon>Acanthomorphata</taxon>
        <taxon>Eupercaria</taxon>
        <taxon>Perciformes</taxon>
        <taxon>Cottioidei</taxon>
        <taxon>Cottales</taxon>
        <taxon>Liparidae</taxon>
        <taxon>Liparis</taxon>
    </lineage>
</organism>
<dbReference type="AlphaFoldDB" id="A0A4Z2E105"/>
<proteinExistence type="predicted"/>
<gene>
    <name evidence="1" type="ORF">EYF80_067716</name>
</gene>
<dbReference type="Proteomes" id="UP000314294">
    <property type="component" value="Unassembled WGS sequence"/>
</dbReference>
<accession>A0A4Z2E105</accession>
<dbReference type="EMBL" id="SRLO01023851">
    <property type="protein sequence ID" value="TNN22170.1"/>
    <property type="molecule type" value="Genomic_DNA"/>
</dbReference>
<name>A0A4Z2E105_9TELE</name>
<protein>
    <submittedName>
        <fullName evidence="1">Uncharacterized protein</fullName>
    </submittedName>
</protein>
<evidence type="ECO:0000313" key="1">
    <source>
        <dbReference type="EMBL" id="TNN22170.1"/>
    </source>
</evidence>
<dbReference type="PROSITE" id="PS51257">
    <property type="entry name" value="PROKAR_LIPOPROTEIN"/>
    <property type="match status" value="1"/>
</dbReference>
<evidence type="ECO:0000313" key="2">
    <source>
        <dbReference type="Proteomes" id="UP000314294"/>
    </source>
</evidence>